<dbReference type="RefSeq" id="WP_096206469.1">
    <property type="nucleotide sequence ID" value="NZ_FZMP01000196.1"/>
</dbReference>
<dbReference type="AlphaFoldDB" id="A0A284VRE5"/>
<dbReference type="InterPro" id="IPR050076">
    <property type="entry name" value="ArchSynthase1/Queuine_TRR"/>
</dbReference>
<keyword evidence="2 5" id="KW-0808">Transferase</keyword>
<name>A0A284VRE5_9EURY</name>
<dbReference type="STRING" id="1392998.ANME2D_02870"/>
<protein>
    <submittedName>
        <fullName evidence="5">tRNA-guanine transglycosylase</fullName>
        <ecNumber evidence="5">2.4.2.29</ecNumber>
    </submittedName>
</protein>
<dbReference type="GO" id="GO:0008616">
    <property type="term" value="P:tRNA queuosine(34) biosynthetic process"/>
    <property type="evidence" value="ECO:0007669"/>
    <property type="project" value="TreeGrafter"/>
</dbReference>
<evidence type="ECO:0000313" key="6">
    <source>
        <dbReference type="Proteomes" id="UP000218615"/>
    </source>
</evidence>
<dbReference type="EC" id="2.4.2.29" evidence="5"/>
<evidence type="ECO:0000259" key="4">
    <source>
        <dbReference type="Pfam" id="PF01702"/>
    </source>
</evidence>
<keyword evidence="1 5" id="KW-0328">Glycosyltransferase</keyword>
<dbReference type="Gene3D" id="3.20.20.105">
    <property type="entry name" value="Queuine tRNA-ribosyltransferase-like"/>
    <property type="match status" value="1"/>
</dbReference>
<evidence type="ECO:0000313" key="5">
    <source>
        <dbReference type="EMBL" id="SNQ61842.1"/>
    </source>
</evidence>
<gene>
    <name evidence="5" type="primary">tgt</name>
    <name evidence="5" type="ORF">MNV_50101</name>
</gene>
<dbReference type="PANTHER" id="PTHR46499:SF1">
    <property type="entry name" value="QUEUINE TRNA-RIBOSYLTRANSFERASE"/>
    <property type="match status" value="1"/>
</dbReference>
<dbReference type="Proteomes" id="UP000218615">
    <property type="component" value="Unassembled WGS sequence"/>
</dbReference>
<sequence length="365" mass="40808">MYELIHTDKNTGARAGKLRTKHGVINTPAFMPVATKGTVKTLIPEELYDMGTQALISNAFHLFLSPGMDVLRKAGGLHEFMHWERAIFTDSGGFQMIRKDFHFKITDEGITYKNPRDGKKYSYTPEICINNQKTIGSDIAMVLDECPPYGSDYSAVEASMERTIRWAGRAKGVEKNEDQLVFAILQGGTFAELRKKCAQELVAMDFDGYGIGGLSIGEPKEIMNEVLRYNVPLVPEDRARYLMGVGSPAELLEAIGSGVDIFDSAFPTRNARHQTLMTSKGNMDIARGKYAQDFAPVDENCGCYACKNYTRAYLHHLFKESELLALRLASIHNLHFIQSIVHGAREAITEDRFAEFKEKVLTGFP</sequence>
<dbReference type="PANTHER" id="PTHR46499">
    <property type="entry name" value="QUEUINE TRNA-RIBOSYLTRANSFERASE"/>
    <property type="match status" value="1"/>
</dbReference>
<evidence type="ECO:0000256" key="3">
    <source>
        <dbReference type="ARBA" id="ARBA00022694"/>
    </source>
</evidence>
<dbReference type="InterPro" id="IPR004803">
    <property type="entry name" value="TGT"/>
</dbReference>
<keyword evidence="3" id="KW-0819">tRNA processing</keyword>
<proteinExistence type="inferred from homology"/>
<dbReference type="OrthoDB" id="6871at2157"/>
<feature type="domain" description="tRNA-guanine(15) transglycosylase-like" evidence="4">
    <location>
        <begin position="11"/>
        <end position="362"/>
    </location>
</feature>
<evidence type="ECO:0000256" key="1">
    <source>
        <dbReference type="ARBA" id="ARBA00022676"/>
    </source>
</evidence>
<dbReference type="GO" id="GO:0005829">
    <property type="term" value="C:cytosol"/>
    <property type="evidence" value="ECO:0007669"/>
    <property type="project" value="TreeGrafter"/>
</dbReference>
<dbReference type="EMBL" id="FZMP01000196">
    <property type="protein sequence ID" value="SNQ61842.1"/>
    <property type="molecule type" value="Genomic_DNA"/>
</dbReference>
<dbReference type="SUPFAM" id="SSF51713">
    <property type="entry name" value="tRNA-guanine transglycosylase"/>
    <property type="match status" value="1"/>
</dbReference>
<accession>A0A284VRE5</accession>
<dbReference type="Pfam" id="PF01702">
    <property type="entry name" value="TGT"/>
    <property type="match status" value="1"/>
</dbReference>
<evidence type="ECO:0000256" key="2">
    <source>
        <dbReference type="ARBA" id="ARBA00022679"/>
    </source>
</evidence>
<organism evidence="5 6">
    <name type="scientific">Candidatus Methanoperedens nitratireducens</name>
    <dbReference type="NCBI Taxonomy" id="1392998"/>
    <lineage>
        <taxon>Archaea</taxon>
        <taxon>Methanobacteriati</taxon>
        <taxon>Methanobacteriota</taxon>
        <taxon>Stenosarchaea group</taxon>
        <taxon>Methanomicrobia</taxon>
        <taxon>Methanosarcinales</taxon>
        <taxon>ANME-2 cluster</taxon>
        <taxon>Candidatus Methanoperedentaceae</taxon>
        <taxon>Candidatus Methanoperedens</taxon>
    </lineage>
</organism>
<dbReference type="InterPro" id="IPR036511">
    <property type="entry name" value="TGT-like_sf"/>
</dbReference>
<reference evidence="6" key="1">
    <citation type="submission" date="2017-06" db="EMBL/GenBank/DDBJ databases">
        <authorList>
            <person name="Cremers G."/>
        </authorList>
    </citation>
    <scope>NUCLEOTIDE SEQUENCE [LARGE SCALE GENOMIC DNA]</scope>
</reference>
<dbReference type="InterPro" id="IPR002616">
    <property type="entry name" value="tRNA_ribo_trans-like"/>
</dbReference>
<dbReference type="GO" id="GO:0008479">
    <property type="term" value="F:tRNA-guanosine(34) queuine transglycosylase activity"/>
    <property type="evidence" value="ECO:0007669"/>
    <property type="project" value="InterPro"/>
</dbReference>
<dbReference type="NCBIfam" id="TIGR00430">
    <property type="entry name" value="Q_tRNA_tgt"/>
    <property type="match status" value="1"/>
</dbReference>
<dbReference type="NCBIfam" id="TIGR00449">
    <property type="entry name" value="tgt_general"/>
    <property type="match status" value="1"/>
</dbReference>
<keyword evidence="6" id="KW-1185">Reference proteome</keyword>
<dbReference type="HAMAP" id="MF_00168">
    <property type="entry name" value="Q_tRNA_Tgt"/>
    <property type="match status" value="1"/>
</dbReference>